<gene>
    <name evidence="2" type="ORF">LE_TR6585_c0_g1_i1_g.24043</name>
</gene>
<dbReference type="PANTHER" id="PTHR31900:SF34">
    <property type="entry name" value="EMB|CAB62440.1-RELATED"/>
    <property type="match status" value="1"/>
</dbReference>
<dbReference type="AlphaFoldDB" id="A0A1J3HSZ6"/>
<dbReference type="InterPro" id="IPR032675">
    <property type="entry name" value="LRR_dom_sf"/>
</dbReference>
<dbReference type="PANTHER" id="PTHR31900">
    <property type="entry name" value="F-BOX/RNI SUPERFAMILY PROTEIN-RELATED"/>
    <property type="match status" value="1"/>
</dbReference>
<dbReference type="Gene3D" id="3.80.10.10">
    <property type="entry name" value="Ribonuclease Inhibitor"/>
    <property type="match status" value="1"/>
</dbReference>
<sequence>MIDEPIRLPQSLYTCGTLVALKLENVSLVDIRFPVCFQLLKTLHLDTVIFLNDESPQKLLSSCPVLQVLDLDRAKYDNVERFSVTVPSLRRFIYSATGGDTELVMNTPSLTYFQTLDLGSRCVIEYLPEIVEAHVEVICSNADDILRSLASLKRLLLCLPTEVIYTY</sequence>
<organism evidence="2">
    <name type="scientific">Noccaea caerulescens</name>
    <name type="common">Alpine penny-cress</name>
    <name type="synonym">Thlaspi caerulescens</name>
    <dbReference type="NCBI Taxonomy" id="107243"/>
    <lineage>
        <taxon>Eukaryota</taxon>
        <taxon>Viridiplantae</taxon>
        <taxon>Streptophyta</taxon>
        <taxon>Embryophyta</taxon>
        <taxon>Tracheophyta</taxon>
        <taxon>Spermatophyta</taxon>
        <taxon>Magnoliopsida</taxon>
        <taxon>eudicotyledons</taxon>
        <taxon>Gunneridae</taxon>
        <taxon>Pentapetalae</taxon>
        <taxon>rosids</taxon>
        <taxon>malvids</taxon>
        <taxon>Brassicales</taxon>
        <taxon>Brassicaceae</taxon>
        <taxon>Coluteocarpeae</taxon>
        <taxon>Noccaea</taxon>
    </lineage>
</organism>
<dbReference type="SUPFAM" id="SSF52047">
    <property type="entry name" value="RNI-like"/>
    <property type="match status" value="1"/>
</dbReference>
<feature type="domain" description="F-box/LRR-repeat protein 15/At3g58940/PEG3-like LRR" evidence="1">
    <location>
        <begin position="6"/>
        <end position="112"/>
    </location>
</feature>
<dbReference type="Pfam" id="PF24758">
    <property type="entry name" value="LRR_At5g56370"/>
    <property type="match status" value="1"/>
</dbReference>
<proteinExistence type="predicted"/>
<accession>A0A1J3HSZ6</accession>
<evidence type="ECO:0000259" key="1">
    <source>
        <dbReference type="Pfam" id="PF24758"/>
    </source>
</evidence>
<dbReference type="InterPro" id="IPR050232">
    <property type="entry name" value="FBL13/AtMIF1-like"/>
</dbReference>
<protein>
    <submittedName>
        <fullName evidence="2">FBD-associated F-box protein</fullName>
    </submittedName>
</protein>
<dbReference type="InterPro" id="IPR055411">
    <property type="entry name" value="LRR_FXL15/At3g58940/PEG3-like"/>
</dbReference>
<dbReference type="EMBL" id="GEVL01006560">
    <property type="protein sequence ID" value="JAU70781.1"/>
    <property type="molecule type" value="Transcribed_RNA"/>
</dbReference>
<name>A0A1J3HSZ6_NOCCA</name>
<evidence type="ECO:0000313" key="2">
    <source>
        <dbReference type="EMBL" id="JAU70781.1"/>
    </source>
</evidence>
<reference evidence="2" key="1">
    <citation type="submission" date="2016-07" db="EMBL/GenBank/DDBJ databases">
        <title>De novo transcriptome assembly of four accessions of the metal hyperaccumulator plant Noccaea caerulescens.</title>
        <authorList>
            <person name="Blande D."/>
            <person name="Halimaa P."/>
            <person name="Tervahauta A.I."/>
            <person name="Aarts M.G."/>
            <person name="Karenlampi S.O."/>
        </authorList>
    </citation>
    <scope>NUCLEOTIDE SEQUENCE</scope>
</reference>